<feature type="domain" description="Secretin/TonB short N-terminal" evidence="17">
    <location>
        <begin position="89"/>
        <end position="140"/>
    </location>
</feature>
<dbReference type="InterPro" id="IPR010917">
    <property type="entry name" value="TonB_rcpt_CS"/>
</dbReference>
<dbReference type="Gene3D" id="2.40.170.20">
    <property type="entry name" value="TonB-dependent receptor, beta-barrel domain"/>
    <property type="match status" value="1"/>
</dbReference>
<feature type="short sequence motif" description="TonB C-terminal box" evidence="15">
    <location>
        <begin position="831"/>
        <end position="848"/>
    </location>
</feature>
<evidence type="ECO:0000256" key="9">
    <source>
        <dbReference type="ARBA" id="ARBA00023065"/>
    </source>
</evidence>
<evidence type="ECO:0000313" key="18">
    <source>
        <dbReference type="EMBL" id="MBS3017994.1"/>
    </source>
</evidence>
<reference evidence="18 19" key="1">
    <citation type="submission" date="2020-03" db="EMBL/GenBank/DDBJ databases">
        <title>The role of nitrogen metabolism on polyethylene biodegradation.</title>
        <authorList>
            <person name="Peixoto J."/>
            <person name="Vizzotto C.S."/>
            <person name="Ramos A."/>
            <person name="Alves G."/>
            <person name="Steindorff A."/>
            <person name="Kruger R."/>
        </authorList>
    </citation>
    <scope>NUCLEOTIDE SEQUENCE [LARGE SCALE GENOMIC DNA]</scope>
    <source>
        <strain evidence="18 19">PE63</strain>
    </source>
</reference>
<evidence type="ECO:0000259" key="17">
    <source>
        <dbReference type="SMART" id="SM00965"/>
    </source>
</evidence>
<keyword evidence="3 14" id="KW-0813">Transport</keyword>
<dbReference type="InterPro" id="IPR037066">
    <property type="entry name" value="Plug_dom_sf"/>
</dbReference>
<keyword evidence="10 16" id="KW-0798">TonB box</keyword>
<name>A0ABS5LNP6_9BURK</name>
<sequence>MLRPPVSLPQHGLPAVLRHVPHRPASRVSRRQTELLLAWLLLAATALAVPPASAQPQPTIDARTGARSFAIAPGPLSEVIARYANQAGVALSFDAAQTGQRHSAGLHGSYAVEDGFARLLEGTELQAVRESSGVYTLRALTPKGAAGAPLLETVTVSAKAEVSATTENSGSYAAARVTGNVGQQLVSDIPQPVTVLTRQWLDDQALPDLHAVMSNTAGVTVDYIDSERINYYARGYQIDSLQIDGLSINQVTSAPTFIQPDTAMLDRVEVLRGASGLLRGAGNPSAVVNMVRKRPTPDFQGSAALTLGSWNRRRQEADLSGSLNAAGTLRGRLVALADDKASFQTARHENRKSLYAVLEADLGPRTLLTASVQHTELEATGSWGGLPAALDGSQLDLPRSTYLGAAWNTWNRRNRQAFIELDHALGNGWKLKAQAARTQFHSAGFKQTSFSSASTTNPFLVDVNTSIYDGEASSQSTWSLQATGPLEVLGRRHELALGVDLQRVRAIGTSGHWGISPLYGVDIRSWNPYTSYPEPFYTEGNGNAYSAPMSQVHQHGGFARALLSLTDSVSAVLGTRLSWWNYREPATPASSYGVQHELTPYAGLIHKLSDHTNAYLSYSRIFSPQNKKTSAGSLLAPIRGQDLEAGLKTEFLDGRLRGSLSAFHIQFLGDAMEDSSSAMPCVPYYLAGRCYLAGGKSRSRGWEAELSGEPRPGWQLMASYTYTSTQYLRDETAALVGQPLRPADPRHSLRLHTSHRLSGPWQGWTVGAGVRLQSDTYTSVGNLTTRQGGYALFDALLVYRLNPTYTLQLNVNNLFDKVYYAKFSPNSTYFNNYYGEPRKVTLSLRANF</sequence>
<evidence type="ECO:0000256" key="7">
    <source>
        <dbReference type="ARBA" id="ARBA00022729"/>
    </source>
</evidence>
<keyword evidence="12" id="KW-0675">Receptor</keyword>
<dbReference type="PROSITE" id="PS52016">
    <property type="entry name" value="TONB_DEPENDENT_REC_3"/>
    <property type="match status" value="1"/>
</dbReference>
<keyword evidence="8" id="KW-0408">Iron</keyword>
<dbReference type="Gene3D" id="2.170.130.10">
    <property type="entry name" value="TonB-dependent receptor, plug domain"/>
    <property type="match status" value="1"/>
</dbReference>
<evidence type="ECO:0000256" key="10">
    <source>
        <dbReference type="ARBA" id="ARBA00023077"/>
    </source>
</evidence>
<dbReference type="InterPro" id="IPR011662">
    <property type="entry name" value="Secretin/TonB_short_N"/>
</dbReference>
<comment type="subcellular location">
    <subcellularLocation>
        <location evidence="1 14">Cell outer membrane</location>
        <topology evidence="1 14">Multi-pass membrane protein</topology>
    </subcellularLocation>
</comment>
<dbReference type="InterPro" id="IPR012910">
    <property type="entry name" value="Plug_dom"/>
</dbReference>
<keyword evidence="13 14" id="KW-0998">Cell outer membrane</keyword>
<dbReference type="PROSITE" id="PS01156">
    <property type="entry name" value="TONB_DEPENDENT_REC_2"/>
    <property type="match status" value="1"/>
</dbReference>
<dbReference type="Proteomes" id="UP001647436">
    <property type="component" value="Unassembled WGS sequence"/>
</dbReference>
<dbReference type="EMBL" id="JAANES010000001">
    <property type="protein sequence ID" value="MBS3017994.1"/>
    <property type="molecule type" value="Genomic_DNA"/>
</dbReference>
<evidence type="ECO:0000313" key="19">
    <source>
        <dbReference type="Proteomes" id="UP001647436"/>
    </source>
</evidence>
<evidence type="ECO:0000256" key="12">
    <source>
        <dbReference type="ARBA" id="ARBA00023170"/>
    </source>
</evidence>
<dbReference type="NCBIfam" id="TIGR01783">
    <property type="entry name" value="TonB-siderophor"/>
    <property type="match status" value="1"/>
</dbReference>
<keyword evidence="11 14" id="KW-0472">Membrane</keyword>
<evidence type="ECO:0000256" key="11">
    <source>
        <dbReference type="ARBA" id="ARBA00023136"/>
    </source>
</evidence>
<dbReference type="InterPro" id="IPR036942">
    <property type="entry name" value="Beta-barrel_TonB_sf"/>
</dbReference>
<dbReference type="Pfam" id="PF07715">
    <property type="entry name" value="Plug"/>
    <property type="match status" value="1"/>
</dbReference>
<keyword evidence="7" id="KW-0732">Signal</keyword>
<dbReference type="PANTHER" id="PTHR32552:SF74">
    <property type="entry name" value="HYDROXAMATE SIDEROPHORE RECEPTOR FHUE"/>
    <property type="match status" value="1"/>
</dbReference>
<dbReference type="SUPFAM" id="SSF56935">
    <property type="entry name" value="Porins"/>
    <property type="match status" value="1"/>
</dbReference>
<evidence type="ECO:0000256" key="15">
    <source>
        <dbReference type="PROSITE-ProRule" id="PRU10144"/>
    </source>
</evidence>
<dbReference type="CDD" id="cd01347">
    <property type="entry name" value="ligand_gated_channel"/>
    <property type="match status" value="1"/>
</dbReference>
<evidence type="ECO:0000256" key="16">
    <source>
        <dbReference type="RuleBase" id="RU003357"/>
    </source>
</evidence>
<keyword evidence="5" id="KW-0410">Iron transport</keyword>
<evidence type="ECO:0000256" key="6">
    <source>
        <dbReference type="ARBA" id="ARBA00022692"/>
    </source>
</evidence>
<proteinExistence type="inferred from homology"/>
<keyword evidence="4 14" id="KW-1134">Transmembrane beta strand</keyword>
<evidence type="ECO:0000256" key="3">
    <source>
        <dbReference type="ARBA" id="ARBA00022448"/>
    </source>
</evidence>
<comment type="similarity">
    <text evidence="2 14 16">Belongs to the TonB-dependent receptor family.</text>
</comment>
<evidence type="ECO:0000256" key="1">
    <source>
        <dbReference type="ARBA" id="ARBA00004571"/>
    </source>
</evidence>
<dbReference type="Gene3D" id="3.55.50.30">
    <property type="match status" value="1"/>
</dbReference>
<evidence type="ECO:0000256" key="8">
    <source>
        <dbReference type="ARBA" id="ARBA00023004"/>
    </source>
</evidence>
<accession>A0ABS5LNP6</accession>
<protein>
    <submittedName>
        <fullName evidence="18">Vitamin B12 transporter BtuB</fullName>
    </submittedName>
</protein>
<dbReference type="InterPro" id="IPR039426">
    <property type="entry name" value="TonB-dep_rcpt-like"/>
</dbReference>
<keyword evidence="9" id="KW-0406">Ion transport</keyword>
<evidence type="ECO:0000256" key="4">
    <source>
        <dbReference type="ARBA" id="ARBA00022452"/>
    </source>
</evidence>
<evidence type="ECO:0000256" key="13">
    <source>
        <dbReference type="ARBA" id="ARBA00023237"/>
    </source>
</evidence>
<dbReference type="PANTHER" id="PTHR32552">
    <property type="entry name" value="FERRICHROME IRON RECEPTOR-RELATED"/>
    <property type="match status" value="1"/>
</dbReference>
<dbReference type="SMART" id="SM00965">
    <property type="entry name" value="STN"/>
    <property type="match status" value="1"/>
</dbReference>
<dbReference type="Pfam" id="PF00593">
    <property type="entry name" value="TonB_dep_Rec_b-barrel"/>
    <property type="match status" value="1"/>
</dbReference>
<evidence type="ECO:0000256" key="5">
    <source>
        <dbReference type="ARBA" id="ARBA00022496"/>
    </source>
</evidence>
<keyword evidence="19" id="KW-1185">Reference proteome</keyword>
<dbReference type="InterPro" id="IPR000531">
    <property type="entry name" value="Beta-barrel_TonB"/>
</dbReference>
<organism evidence="18 19">
    <name type="scientific">Comamonas brasiliensis</name>
    <dbReference type="NCBI Taxonomy" id="1812482"/>
    <lineage>
        <taxon>Bacteria</taxon>
        <taxon>Pseudomonadati</taxon>
        <taxon>Pseudomonadota</taxon>
        <taxon>Betaproteobacteria</taxon>
        <taxon>Burkholderiales</taxon>
        <taxon>Comamonadaceae</taxon>
        <taxon>Comamonas</taxon>
    </lineage>
</organism>
<dbReference type="Pfam" id="PF07660">
    <property type="entry name" value="STN"/>
    <property type="match status" value="1"/>
</dbReference>
<comment type="caution">
    <text evidence="18">The sequence shown here is derived from an EMBL/GenBank/DDBJ whole genome shotgun (WGS) entry which is preliminary data.</text>
</comment>
<keyword evidence="6 14" id="KW-0812">Transmembrane</keyword>
<evidence type="ECO:0000256" key="14">
    <source>
        <dbReference type="PROSITE-ProRule" id="PRU01360"/>
    </source>
</evidence>
<gene>
    <name evidence="18" type="primary">btuB_4</name>
    <name evidence="18" type="ORF">DJFAAGMI_00724</name>
</gene>
<evidence type="ECO:0000256" key="2">
    <source>
        <dbReference type="ARBA" id="ARBA00009810"/>
    </source>
</evidence>
<dbReference type="InterPro" id="IPR010105">
    <property type="entry name" value="TonB_sidphr_rcpt"/>
</dbReference>